<evidence type="ECO:0000313" key="7">
    <source>
        <dbReference type="Proteomes" id="UP000192708"/>
    </source>
</evidence>
<feature type="transmembrane region" description="Helical" evidence="5">
    <location>
        <begin position="6"/>
        <end position="26"/>
    </location>
</feature>
<evidence type="ECO:0000256" key="3">
    <source>
        <dbReference type="ARBA" id="ARBA00022989"/>
    </source>
</evidence>
<dbReference type="Pfam" id="PF02674">
    <property type="entry name" value="Colicin_V"/>
    <property type="match status" value="1"/>
</dbReference>
<dbReference type="PANTHER" id="PTHR36926">
    <property type="entry name" value="COLICIN V PRODUCTION PROTEIN"/>
    <property type="match status" value="1"/>
</dbReference>
<evidence type="ECO:0000256" key="5">
    <source>
        <dbReference type="SAM" id="Phobius"/>
    </source>
</evidence>
<dbReference type="InterPro" id="IPR003825">
    <property type="entry name" value="Colicin-V_CvpA"/>
</dbReference>
<keyword evidence="4 5" id="KW-0472">Membrane</keyword>
<comment type="subcellular location">
    <subcellularLocation>
        <location evidence="1">Membrane</location>
        <topology evidence="1">Multi-pass membrane protein</topology>
    </subcellularLocation>
</comment>
<dbReference type="GO" id="GO:0009403">
    <property type="term" value="P:toxin biosynthetic process"/>
    <property type="evidence" value="ECO:0007669"/>
    <property type="project" value="InterPro"/>
</dbReference>
<dbReference type="InterPro" id="IPR052719">
    <property type="entry name" value="CvpA-like"/>
</dbReference>
<evidence type="ECO:0000256" key="2">
    <source>
        <dbReference type="ARBA" id="ARBA00022692"/>
    </source>
</evidence>
<dbReference type="RefSeq" id="WP_084283211.1">
    <property type="nucleotide sequence ID" value="NZ_FWXJ01000005.1"/>
</dbReference>
<keyword evidence="7" id="KW-1185">Reference proteome</keyword>
<dbReference type="GO" id="GO:0016020">
    <property type="term" value="C:membrane"/>
    <property type="evidence" value="ECO:0007669"/>
    <property type="project" value="UniProtKB-SubCell"/>
</dbReference>
<dbReference type="EMBL" id="FWXJ01000005">
    <property type="protein sequence ID" value="SMC46474.1"/>
    <property type="molecule type" value="Genomic_DNA"/>
</dbReference>
<dbReference type="PANTHER" id="PTHR36926:SF1">
    <property type="entry name" value="COLICIN V PRODUCTION PROTEIN"/>
    <property type="match status" value="1"/>
</dbReference>
<reference evidence="6 7" key="1">
    <citation type="submission" date="2017-04" db="EMBL/GenBank/DDBJ databases">
        <authorList>
            <person name="Afonso C.L."/>
            <person name="Miller P.J."/>
            <person name="Scott M.A."/>
            <person name="Spackman E."/>
            <person name="Goraichik I."/>
            <person name="Dimitrov K.M."/>
            <person name="Suarez D.L."/>
            <person name="Swayne D.E."/>
        </authorList>
    </citation>
    <scope>NUCLEOTIDE SEQUENCE [LARGE SCALE GENOMIC DNA]</scope>
    <source>
        <strain evidence="6 7">VK13</strain>
    </source>
</reference>
<organism evidence="6 7">
    <name type="scientific">Polynucleobacter kasalickyi</name>
    <dbReference type="NCBI Taxonomy" id="1938817"/>
    <lineage>
        <taxon>Bacteria</taxon>
        <taxon>Pseudomonadati</taxon>
        <taxon>Pseudomonadota</taxon>
        <taxon>Betaproteobacteria</taxon>
        <taxon>Burkholderiales</taxon>
        <taxon>Burkholderiaceae</taxon>
        <taxon>Polynucleobacter</taxon>
    </lineage>
</organism>
<feature type="transmembrane region" description="Helical" evidence="5">
    <location>
        <begin position="33"/>
        <end position="50"/>
    </location>
</feature>
<keyword evidence="2 5" id="KW-0812">Transmembrane</keyword>
<protein>
    <submittedName>
        <fullName evidence="6">Membrane protein required for colicin V production</fullName>
    </submittedName>
</protein>
<feature type="transmembrane region" description="Helical" evidence="5">
    <location>
        <begin position="70"/>
        <end position="94"/>
    </location>
</feature>
<evidence type="ECO:0000256" key="1">
    <source>
        <dbReference type="ARBA" id="ARBA00004141"/>
    </source>
</evidence>
<name>A0A1W1ZDK8_9BURK</name>
<accession>A0A1W1ZDK8</accession>
<sequence>MSNIAFTTIDFFVIGIVLLSILVGLSRGFIKEALSLVFFVLAIYLSGVYYQKVIDLGLHSLGVGHTIQVILAYLLIFLGSLILGRVLTSFISKVISSVGLSLFDRLLGGAFGTFRGVLIVVVISTLVALTDLPKSTEWQDALTRPAIETLVGVLHSWLPEDWANQLLNSTDIRKSK</sequence>
<feature type="transmembrane region" description="Helical" evidence="5">
    <location>
        <begin position="106"/>
        <end position="129"/>
    </location>
</feature>
<evidence type="ECO:0000313" key="6">
    <source>
        <dbReference type="EMBL" id="SMC46474.1"/>
    </source>
</evidence>
<dbReference type="AlphaFoldDB" id="A0A1W1ZDK8"/>
<dbReference type="Proteomes" id="UP000192708">
    <property type="component" value="Unassembled WGS sequence"/>
</dbReference>
<keyword evidence="3 5" id="KW-1133">Transmembrane helix</keyword>
<gene>
    <name evidence="6" type="ORF">SAMN06296008_10548</name>
</gene>
<evidence type="ECO:0000256" key="4">
    <source>
        <dbReference type="ARBA" id="ARBA00023136"/>
    </source>
</evidence>
<dbReference type="STRING" id="1938817.SAMN06296008_10548"/>
<proteinExistence type="predicted"/>